<feature type="region of interest" description="Disordered" evidence="1">
    <location>
        <begin position="217"/>
        <end position="247"/>
    </location>
</feature>
<accession>A0A369LF62</accession>
<evidence type="ECO:0000313" key="3">
    <source>
        <dbReference type="Proteomes" id="UP000253792"/>
    </source>
</evidence>
<dbReference type="RefSeq" id="WP_114526772.1">
    <property type="nucleotide sequence ID" value="NZ_PPTP01000001.1"/>
</dbReference>
<keyword evidence="3" id="KW-1185">Reference proteome</keyword>
<protein>
    <submittedName>
        <fullName evidence="2">Uncharacterized protein</fullName>
    </submittedName>
</protein>
<dbReference type="Proteomes" id="UP000253792">
    <property type="component" value="Unassembled WGS sequence"/>
</dbReference>
<dbReference type="EMBL" id="PPTP01000001">
    <property type="protein sequence ID" value="RDB57329.1"/>
    <property type="molecule type" value="Genomic_DNA"/>
</dbReference>
<organism evidence="2 3">
    <name type="scientific">Senegalimassilia anaerobia</name>
    <dbReference type="NCBI Taxonomy" id="1473216"/>
    <lineage>
        <taxon>Bacteria</taxon>
        <taxon>Bacillati</taxon>
        <taxon>Actinomycetota</taxon>
        <taxon>Coriobacteriia</taxon>
        <taxon>Coriobacteriales</taxon>
        <taxon>Coriobacteriaceae</taxon>
        <taxon>Senegalimassilia</taxon>
    </lineage>
</organism>
<reference evidence="2 3" key="1">
    <citation type="journal article" date="2018" name="Elife">
        <title>Discovery and characterization of a prevalent human gut bacterial enzyme sufficient for the inactivation of a family of plant toxins.</title>
        <authorList>
            <person name="Koppel N."/>
            <person name="Bisanz J.E."/>
            <person name="Pandelia M.E."/>
            <person name="Turnbaugh P.J."/>
            <person name="Balskus E.P."/>
        </authorList>
    </citation>
    <scope>NUCLEOTIDE SEQUENCE [LARGE SCALE GENOMIC DNA]</scope>
    <source>
        <strain evidence="3">anaerobia AP69FAA</strain>
    </source>
</reference>
<proteinExistence type="predicted"/>
<gene>
    <name evidence="2" type="ORF">C1880_00425</name>
</gene>
<dbReference type="OrthoDB" id="3199436at2"/>
<name>A0A369LF62_9ACTN</name>
<dbReference type="AlphaFoldDB" id="A0A369LF62"/>
<sequence>MIDLETLAASCATMADEIVARGSSDTFRYDADGVLEFGDNPEYYSPLSSAVSRSAFPETAREYGYTREYLERAERRLLACVIGYCALDGELASIRDGGEDHDGFRVNPLDVHEVLLCARTAPTDPRGCAALAGAIKGNRFVDGEESYLDRAMSHMDYNYTKLAGSRWSYPITELDGFLAMFPPARSEQGAIADRVLDSASMRLKTFFALSMPMAAPAGVQDGDETEGGKHYHRAAAPDDGGSAAEEE</sequence>
<comment type="caution">
    <text evidence="2">The sequence shown here is derived from an EMBL/GenBank/DDBJ whole genome shotgun (WGS) entry which is preliminary data.</text>
</comment>
<evidence type="ECO:0000256" key="1">
    <source>
        <dbReference type="SAM" id="MobiDB-lite"/>
    </source>
</evidence>
<evidence type="ECO:0000313" key="2">
    <source>
        <dbReference type="EMBL" id="RDB57329.1"/>
    </source>
</evidence>